<evidence type="ECO:0000256" key="4">
    <source>
        <dbReference type="ARBA" id="ARBA00022692"/>
    </source>
</evidence>
<dbReference type="GO" id="GO:0005886">
    <property type="term" value="C:plasma membrane"/>
    <property type="evidence" value="ECO:0007669"/>
    <property type="project" value="UniProtKB-SubCell"/>
</dbReference>
<evidence type="ECO:0000256" key="2">
    <source>
        <dbReference type="ARBA" id="ARBA00022448"/>
    </source>
</evidence>
<protein>
    <submittedName>
        <fullName evidence="9">Diguanylate cyclase</fullName>
    </submittedName>
</protein>
<dbReference type="PROSITE" id="PS50928">
    <property type="entry name" value="ABC_TM1"/>
    <property type="match status" value="1"/>
</dbReference>
<keyword evidence="10" id="KW-1185">Reference proteome</keyword>
<feature type="transmembrane region" description="Helical" evidence="7">
    <location>
        <begin position="257"/>
        <end position="283"/>
    </location>
</feature>
<gene>
    <name evidence="9" type="ORF">VI33_06850</name>
</gene>
<organism evidence="9 10">
    <name type="scientific">Methylophilales bacterium MBRS-H7</name>
    <dbReference type="NCBI Taxonomy" id="1623450"/>
    <lineage>
        <taxon>Bacteria</taxon>
        <taxon>Pseudomonadati</taxon>
        <taxon>Pseudomonadota</taxon>
        <taxon>Betaproteobacteria</taxon>
        <taxon>Nitrosomonadales</taxon>
        <taxon>OM43 clade</taxon>
    </lineage>
</organism>
<dbReference type="Pfam" id="PF00528">
    <property type="entry name" value="BPD_transp_1"/>
    <property type="match status" value="1"/>
</dbReference>
<dbReference type="OrthoDB" id="9803623at2"/>
<dbReference type="PATRIC" id="fig|1623450.3.peg.1368"/>
<dbReference type="EMBL" id="CP011002">
    <property type="protein sequence ID" value="AKO66363.1"/>
    <property type="molecule type" value="Genomic_DNA"/>
</dbReference>
<name>A0A0H4J3Q0_9PROT</name>
<dbReference type="PANTHER" id="PTHR30465">
    <property type="entry name" value="INNER MEMBRANE ABC TRANSPORTER"/>
    <property type="match status" value="1"/>
</dbReference>
<dbReference type="CDD" id="cd06261">
    <property type="entry name" value="TM_PBP2"/>
    <property type="match status" value="1"/>
</dbReference>
<dbReference type="Proteomes" id="UP000066549">
    <property type="component" value="Chromosome"/>
</dbReference>
<dbReference type="SUPFAM" id="SSF161098">
    <property type="entry name" value="MetI-like"/>
    <property type="match status" value="1"/>
</dbReference>
<dbReference type="InterPro" id="IPR045621">
    <property type="entry name" value="BPD_transp_1_N"/>
</dbReference>
<keyword evidence="5 7" id="KW-1133">Transmembrane helix</keyword>
<dbReference type="InterPro" id="IPR035906">
    <property type="entry name" value="MetI-like_sf"/>
</dbReference>
<keyword evidence="2 7" id="KW-0813">Transport</keyword>
<evidence type="ECO:0000256" key="6">
    <source>
        <dbReference type="ARBA" id="ARBA00023136"/>
    </source>
</evidence>
<feature type="transmembrane region" description="Helical" evidence="7">
    <location>
        <begin position="149"/>
        <end position="170"/>
    </location>
</feature>
<sequence>MLNYLIKRILWMIPMLIGISLISFFIMHLAPGDITSNESAFNPKASEESRQKLRELYNLDKPIIVQYGLWLKRIVQLDFGSSFASHQRPVLWEKKDENGNIKPGLIQKALPITLLINLLTILLIFSISILLGTIAAIKKNKIPDRMITLFVFIGFAIPGFWLALILMYSLGVVNQVLPISGLHSIGYEQMSKLGQILDLLKHLALPVFISCLSGLAGISLYVRNGMIEILNQDFIKTARAKGLYEKKVIFVHTLKNALLPLITILGLSIPGIIGGSVIAESIFAIPGMGKLFYDAVLMRDFPVVMGILTIGSILTLLGNLIADLAYAWADPRIRRGLAK</sequence>
<comment type="subcellular location">
    <subcellularLocation>
        <location evidence="1 7">Cell membrane</location>
        <topology evidence="1 7">Multi-pass membrane protein</topology>
    </subcellularLocation>
</comment>
<accession>A0A0H4J3Q0</accession>
<keyword evidence="3" id="KW-1003">Cell membrane</keyword>
<dbReference type="GO" id="GO:0055085">
    <property type="term" value="P:transmembrane transport"/>
    <property type="evidence" value="ECO:0007669"/>
    <property type="project" value="InterPro"/>
</dbReference>
<dbReference type="Gene3D" id="1.10.3720.10">
    <property type="entry name" value="MetI-like"/>
    <property type="match status" value="1"/>
</dbReference>
<evidence type="ECO:0000313" key="10">
    <source>
        <dbReference type="Proteomes" id="UP000066549"/>
    </source>
</evidence>
<feature type="transmembrane region" description="Helical" evidence="7">
    <location>
        <begin position="203"/>
        <end position="222"/>
    </location>
</feature>
<evidence type="ECO:0000256" key="5">
    <source>
        <dbReference type="ARBA" id="ARBA00022989"/>
    </source>
</evidence>
<evidence type="ECO:0000313" key="9">
    <source>
        <dbReference type="EMBL" id="AKO66363.1"/>
    </source>
</evidence>
<proteinExistence type="inferred from homology"/>
<comment type="similarity">
    <text evidence="7">Belongs to the binding-protein-dependent transport system permease family.</text>
</comment>
<dbReference type="AlphaFoldDB" id="A0A0H4J3Q0"/>
<feature type="domain" description="ABC transmembrane type-1" evidence="8">
    <location>
        <begin position="110"/>
        <end position="326"/>
    </location>
</feature>
<dbReference type="InterPro" id="IPR000515">
    <property type="entry name" value="MetI-like"/>
</dbReference>
<keyword evidence="4 7" id="KW-0812">Transmembrane</keyword>
<reference evidence="9 10" key="1">
    <citation type="submission" date="2015-03" db="EMBL/GenBank/DDBJ databases">
        <title>Comparative analysis of the OM43 clade including a novel species from Red Sea uncovers genomic and metabolic diversity among marine methylotrophs.</title>
        <authorList>
            <person name="Jimenez-Infante F."/>
            <person name="Ngugi D.K."/>
            <person name="Vinu M."/>
            <person name="Alam I."/>
            <person name="Kamau A."/>
            <person name="Blom J."/>
            <person name="Bajic V.B."/>
            <person name="Stingl U."/>
        </authorList>
    </citation>
    <scope>NUCLEOTIDE SEQUENCE [LARGE SCALE GENOMIC DNA]</scope>
    <source>
        <strain evidence="9 10">MBRSH7</strain>
    </source>
</reference>
<evidence type="ECO:0000256" key="7">
    <source>
        <dbReference type="RuleBase" id="RU363032"/>
    </source>
</evidence>
<feature type="transmembrane region" description="Helical" evidence="7">
    <location>
        <begin position="9"/>
        <end position="30"/>
    </location>
</feature>
<evidence type="ECO:0000259" key="8">
    <source>
        <dbReference type="PROSITE" id="PS50928"/>
    </source>
</evidence>
<evidence type="ECO:0000256" key="1">
    <source>
        <dbReference type="ARBA" id="ARBA00004651"/>
    </source>
</evidence>
<feature type="transmembrane region" description="Helical" evidence="7">
    <location>
        <begin position="112"/>
        <end position="137"/>
    </location>
</feature>
<keyword evidence="6 7" id="KW-0472">Membrane</keyword>
<feature type="transmembrane region" description="Helical" evidence="7">
    <location>
        <begin position="303"/>
        <end position="329"/>
    </location>
</feature>
<dbReference type="Pfam" id="PF19300">
    <property type="entry name" value="BPD_transp_1_N"/>
    <property type="match status" value="1"/>
</dbReference>
<evidence type="ECO:0000256" key="3">
    <source>
        <dbReference type="ARBA" id="ARBA00022475"/>
    </source>
</evidence>
<dbReference type="PANTHER" id="PTHR30465:SF0">
    <property type="entry name" value="OLIGOPEPTIDE TRANSPORT SYSTEM PERMEASE PROTEIN APPB"/>
    <property type="match status" value="1"/>
</dbReference>